<dbReference type="EMBL" id="GBRH01266095">
    <property type="protein sequence ID" value="JAD31800.1"/>
    <property type="molecule type" value="Transcribed_RNA"/>
</dbReference>
<protein>
    <submittedName>
        <fullName evidence="1">Uncharacterized protein</fullName>
    </submittedName>
</protein>
<organism evidence="1">
    <name type="scientific">Arundo donax</name>
    <name type="common">Giant reed</name>
    <name type="synonym">Donax arundinaceus</name>
    <dbReference type="NCBI Taxonomy" id="35708"/>
    <lineage>
        <taxon>Eukaryota</taxon>
        <taxon>Viridiplantae</taxon>
        <taxon>Streptophyta</taxon>
        <taxon>Embryophyta</taxon>
        <taxon>Tracheophyta</taxon>
        <taxon>Spermatophyta</taxon>
        <taxon>Magnoliopsida</taxon>
        <taxon>Liliopsida</taxon>
        <taxon>Poales</taxon>
        <taxon>Poaceae</taxon>
        <taxon>PACMAD clade</taxon>
        <taxon>Arundinoideae</taxon>
        <taxon>Arundineae</taxon>
        <taxon>Arundo</taxon>
    </lineage>
</organism>
<proteinExistence type="predicted"/>
<reference evidence="1" key="2">
    <citation type="journal article" date="2015" name="Data Brief">
        <title>Shoot transcriptome of the giant reed, Arundo donax.</title>
        <authorList>
            <person name="Barrero R.A."/>
            <person name="Guerrero F.D."/>
            <person name="Moolhuijzen P."/>
            <person name="Goolsby J.A."/>
            <person name="Tidwell J."/>
            <person name="Bellgard S.E."/>
            <person name="Bellgard M.I."/>
        </authorList>
    </citation>
    <scope>NUCLEOTIDE SEQUENCE</scope>
    <source>
        <tissue evidence="1">Shoot tissue taken approximately 20 cm above the soil surface</tissue>
    </source>
</reference>
<sequence length="33" mass="3748">MRINAMGSQKRICNVWVKIGDDDRVQLGEKTVS</sequence>
<reference evidence="1" key="1">
    <citation type="submission" date="2014-09" db="EMBL/GenBank/DDBJ databases">
        <authorList>
            <person name="Magalhaes I.L.F."/>
            <person name="Oliveira U."/>
            <person name="Santos F.R."/>
            <person name="Vidigal T.H.D.A."/>
            <person name="Brescovit A.D."/>
            <person name="Santos A.J."/>
        </authorList>
    </citation>
    <scope>NUCLEOTIDE SEQUENCE</scope>
    <source>
        <tissue evidence="1">Shoot tissue taken approximately 20 cm above the soil surface</tissue>
    </source>
</reference>
<accession>A0A0A8Z4Y3</accession>
<name>A0A0A8Z4Y3_ARUDO</name>
<evidence type="ECO:0000313" key="1">
    <source>
        <dbReference type="EMBL" id="JAD31800.1"/>
    </source>
</evidence>
<dbReference type="AlphaFoldDB" id="A0A0A8Z4Y3"/>